<feature type="transmembrane region" description="Helical" evidence="9">
    <location>
        <begin position="386"/>
        <end position="405"/>
    </location>
</feature>
<gene>
    <name evidence="11" type="ORF">I6U51_10465</name>
</gene>
<proteinExistence type="inferred from homology"/>
<feature type="transmembrane region" description="Helical" evidence="9">
    <location>
        <begin position="62"/>
        <end position="92"/>
    </location>
</feature>
<reference evidence="11" key="1">
    <citation type="submission" date="2020-12" db="EMBL/GenBank/DDBJ databases">
        <title>Clostridium thailandense sp. nov., a novel acetogenic bacterium isolated from peat land soil in Thailand.</title>
        <authorList>
            <person name="Chaikitkaew S."/>
            <person name="Birkeland N.K."/>
        </authorList>
    </citation>
    <scope>NUCLEOTIDE SEQUENCE</scope>
    <source>
        <strain evidence="11">DSM 17425</strain>
    </source>
</reference>
<dbReference type="PANTHER" id="PTHR33451">
    <property type="entry name" value="MALATE-2H(+)/NA(+)-LACTATE ANTIPORTER"/>
    <property type="match status" value="1"/>
</dbReference>
<dbReference type="EMBL" id="JAEEGB010000011">
    <property type="protein sequence ID" value="MBI6873126.1"/>
    <property type="molecule type" value="Genomic_DNA"/>
</dbReference>
<dbReference type="InterPro" id="IPR052180">
    <property type="entry name" value="NhaC_Na-H+_Antiporter"/>
</dbReference>
<dbReference type="GO" id="GO:0015297">
    <property type="term" value="F:antiporter activity"/>
    <property type="evidence" value="ECO:0007669"/>
    <property type="project" value="UniProtKB-KW"/>
</dbReference>
<feature type="transmembrane region" description="Helical" evidence="9">
    <location>
        <begin position="221"/>
        <end position="242"/>
    </location>
</feature>
<evidence type="ECO:0000256" key="3">
    <source>
        <dbReference type="ARBA" id="ARBA00022449"/>
    </source>
</evidence>
<accession>A0A934HRG2</accession>
<evidence type="ECO:0000256" key="1">
    <source>
        <dbReference type="ARBA" id="ARBA00004651"/>
    </source>
</evidence>
<dbReference type="PANTHER" id="PTHR33451:SF3">
    <property type="entry name" value="MALATE-2H(+)_NA(+)-LACTATE ANTIPORTER"/>
    <property type="match status" value="1"/>
</dbReference>
<feature type="transmembrane region" description="Helical" evidence="9">
    <location>
        <begin position="417"/>
        <end position="434"/>
    </location>
</feature>
<organism evidence="11 12">
    <name type="scientific">Clostridium aciditolerans</name>
    <dbReference type="NCBI Taxonomy" id="339861"/>
    <lineage>
        <taxon>Bacteria</taxon>
        <taxon>Bacillati</taxon>
        <taxon>Bacillota</taxon>
        <taxon>Clostridia</taxon>
        <taxon>Eubacteriales</taxon>
        <taxon>Clostridiaceae</taxon>
        <taxon>Clostridium</taxon>
    </lineage>
</organism>
<feature type="transmembrane region" description="Helical" evidence="9">
    <location>
        <begin position="289"/>
        <end position="315"/>
    </location>
</feature>
<keyword evidence="7 9" id="KW-0472">Membrane</keyword>
<feature type="transmembrane region" description="Helical" evidence="9">
    <location>
        <begin position="342"/>
        <end position="365"/>
    </location>
</feature>
<keyword evidence="3" id="KW-0050">Antiport</keyword>
<evidence type="ECO:0000256" key="5">
    <source>
        <dbReference type="ARBA" id="ARBA00022692"/>
    </source>
</evidence>
<dbReference type="AlphaFoldDB" id="A0A934HRG2"/>
<name>A0A934HRG2_9CLOT</name>
<keyword evidence="2" id="KW-0813">Transport</keyword>
<dbReference type="GO" id="GO:0005886">
    <property type="term" value="C:plasma membrane"/>
    <property type="evidence" value="ECO:0007669"/>
    <property type="project" value="UniProtKB-SubCell"/>
</dbReference>
<evidence type="ECO:0000256" key="4">
    <source>
        <dbReference type="ARBA" id="ARBA00022475"/>
    </source>
</evidence>
<feature type="transmembrane region" description="Helical" evidence="9">
    <location>
        <begin position="136"/>
        <end position="154"/>
    </location>
</feature>
<feature type="transmembrane region" description="Helical" evidence="9">
    <location>
        <begin position="20"/>
        <end position="41"/>
    </location>
</feature>
<evidence type="ECO:0000256" key="8">
    <source>
        <dbReference type="ARBA" id="ARBA00038435"/>
    </source>
</evidence>
<evidence type="ECO:0000256" key="6">
    <source>
        <dbReference type="ARBA" id="ARBA00022989"/>
    </source>
</evidence>
<evidence type="ECO:0000256" key="2">
    <source>
        <dbReference type="ARBA" id="ARBA00022448"/>
    </source>
</evidence>
<evidence type="ECO:0000313" key="12">
    <source>
        <dbReference type="Proteomes" id="UP000622687"/>
    </source>
</evidence>
<sequence>MMDILVSFIICFFMLITSVYRGIFVGYPLAVGLIIFIFCALKRGYKLKETLRMAYNGGKKSVTILQIFVLIGAITAIWMASGTVSAIVFYGVEFLNPHLFILSAFLISCIVSFLIGTSFGTVGTVGIALMVVARGGGENIGAAAGAIIAGAYFGDRCSPMSSSANLVAFLTDTDIYDNIKNMIKTSIVPFILSIILYTIVSMKFPVSTGGSGINNEIIKVFNINIFVLLPAFIIFILSLLKINVKTSMFFSIICAVFLSIFVQHNSFVENMKYIIWGYSIKQNSSLSHIIKGGGIISMLKTSLVIFISSAFSGIFEGTGMLSKIENYTKKSKSRFDLFKNTVITSIFTSIFGCSQALSVILTHMLNSKAYENKKSGKSYMAVDLENSAIVVSAIIPWNIALLLPMVNLNADNSCIPYLFYLYLVPVTNLAIIKIKNKVLEQA</sequence>
<feature type="transmembrane region" description="Helical" evidence="9">
    <location>
        <begin position="182"/>
        <end position="200"/>
    </location>
</feature>
<dbReference type="Proteomes" id="UP000622687">
    <property type="component" value="Unassembled WGS sequence"/>
</dbReference>
<comment type="similarity">
    <text evidence="8">Belongs to the NhaC Na(+)/H(+) (TC 2.A.35) antiporter family.</text>
</comment>
<evidence type="ECO:0000313" key="11">
    <source>
        <dbReference type="EMBL" id="MBI6873126.1"/>
    </source>
</evidence>
<evidence type="ECO:0000259" key="10">
    <source>
        <dbReference type="Pfam" id="PF03553"/>
    </source>
</evidence>
<evidence type="ECO:0000256" key="7">
    <source>
        <dbReference type="ARBA" id="ARBA00023136"/>
    </source>
</evidence>
<keyword evidence="6 9" id="KW-1133">Transmembrane helix</keyword>
<keyword evidence="4" id="KW-1003">Cell membrane</keyword>
<dbReference type="InterPro" id="IPR018461">
    <property type="entry name" value="Na/H_Antiport_NhaC-like_C"/>
</dbReference>
<comment type="caution">
    <text evidence="11">The sequence shown here is derived from an EMBL/GenBank/DDBJ whole genome shotgun (WGS) entry which is preliminary data.</text>
</comment>
<comment type="subcellular location">
    <subcellularLocation>
        <location evidence="1">Cell membrane</location>
        <topology evidence="1">Multi-pass membrane protein</topology>
    </subcellularLocation>
</comment>
<feature type="transmembrane region" description="Helical" evidence="9">
    <location>
        <begin position="248"/>
        <end position="268"/>
    </location>
</feature>
<feature type="domain" description="Na+/H+ antiporter NhaC-like C-terminal" evidence="10">
    <location>
        <begin position="150"/>
        <end position="425"/>
    </location>
</feature>
<feature type="transmembrane region" description="Helical" evidence="9">
    <location>
        <begin position="98"/>
        <end position="129"/>
    </location>
</feature>
<dbReference type="Pfam" id="PF03553">
    <property type="entry name" value="Na_H_antiporter"/>
    <property type="match status" value="1"/>
</dbReference>
<evidence type="ECO:0000256" key="9">
    <source>
        <dbReference type="SAM" id="Phobius"/>
    </source>
</evidence>
<keyword evidence="5 9" id="KW-0812">Transmembrane</keyword>
<protein>
    <submittedName>
        <fullName evidence="11">Na+/H+ antiporter NhaC family protein</fullName>
    </submittedName>
</protein>
<keyword evidence="12" id="KW-1185">Reference proteome</keyword>